<comment type="caution">
    <text evidence="1">The sequence shown here is derived from an EMBL/GenBank/DDBJ whole genome shotgun (WGS) entry which is preliminary data.</text>
</comment>
<reference evidence="1 2" key="1">
    <citation type="journal article" date="2016" name="Int. J. Syst. Evol. Microbiol.">
        <title>Pontibacter aydingkolensis sp. nov., isolated from soil of a salt lake.</title>
        <authorList>
            <person name="Osman G."/>
            <person name="Zhang T."/>
            <person name="Lou K."/>
            <person name="Gao Y."/>
            <person name="Chang W."/>
            <person name="Lin Q."/>
            <person name="Yang H.M."/>
            <person name="Huo X.D."/>
            <person name="Wang N."/>
        </authorList>
    </citation>
    <scope>NUCLEOTIDE SEQUENCE [LARGE SCALE GENOMIC DNA]</scope>
    <source>
        <strain evidence="1 2">KACC 19255</strain>
    </source>
</reference>
<dbReference type="EMBL" id="JAHYXK010000004">
    <property type="protein sequence ID" value="MBW7466850.1"/>
    <property type="molecule type" value="Genomic_DNA"/>
</dbReference>
<name>A0ABS7CSQ4_9BACT</name>
<gene>
    <name evidence="1" type="ORF">K0O23_07205</name>
</gene>
<organism evidence="1 2">
    <name type="scientific">Pontibacter aydingkolensis</name>
    <dbReference type="NCBI Taxonomy" id="1911536"/>
    <lineage>
        <taxon>Bacteria</taxon>
        <taxon>Pseudomonadati</taxon>
        <taxon>Bacteroidota</taxon>
        <taxon>Cytophagia</taxon>
        <taxon>Cytophagales</taxon>
        <taxon>Hymenobacteraceae</taxon>
        <taxon>Pontibacter</taxon>
    </lineage>
</organism>
<evidence type="ECO:0000313" key="1">
    <source>
        <dbReference type="EMBL" id="MBW7466850.1"/>
    </source>
</evidence>
<protein>
    <submittedName>
        <fullName evidence="1">Uncharacterized protein</fullName>
    </submittedName>
</protein>
<accession>A0ABS7CSQ4</accession>
<dbReference type="Proteomes" id="UP000813018">
    <property type="component" value="Unassembled WGS sequence"/>
</dbReference>
<evidence type="ECO:0000313" key="2">
    <source>
        <dbReference type="Proteomes" id="UP000813018"/>
    </source>
</evidence>
<sequence length="369" mass="41982">MHYLIKNLILIAAILSINLSQGQDILYFTDGTKQQCKITSIDAQKVSYKNLENYEGPTYTKKSNQLLFAFKDTGKFLVLADNTNSAPVFIEFLENLESRPFDIIITKDNAVLVADSLSLDGDKFKYLKSQDEGKQTEYIEKEKIAAIIYRNGKHMLYMPSKKVALSLAQVKDDIDRLISTKATKDISVKEPVVATAKEMNVGLSKAELERFQFKAKEKTHRFGEYIALIGDKQSDREEQNKSIDAACSLFLSDTSTVEVSNVNREDKEKYTVRKYLQRLKLLPYNEVVITWTDVSYVSDLKLGADGNYYGVVSFQQVFEGYDDGNVVYRDVTQKNVEVILKSYQKEIDGEKKSLWDVFLSNVGVEETSK</sequence>
<dbReference type="RefSeq" id="WP_354352901.1">
    <property type="nucleotide sequence ID" value="NZ_JBEPLK010000003.1"/>
</dbReference>
<keyword evidence="2" id="KW-1185">Reference proteome</keyword>
<proteinExistence type="predicted"/>